<dbReference type="PROSITE" id="PS50931">
    <property type="entry name" value="HTH_LYSR"/>
    <property type="match status" value="1"/>
</dbReference>
<evidence type="ECO:0000256" key="3">
    <source>
        <dbReference type="ARBA" id="ARBA00023125"/>
    </source>
</evidence>
<dbReference type="PANTHER" id="PTHR30126">
    <property type="entry name" value="HTH-TYPE TRANSCRIPTIONAL REGULATOR"/>
    <property type="match status" value="1"/>
</dbReference>
<sequence>MDIEDLRKFIVVAQHENLNKASMHLSVTTGALSKVVKRIEQKLESQLFDRVGKHIRLNQRGNKFLLYATHLVHEADQALSEFRGNTALYNITVSGPSILLQYYMPTLLAKPYSVQDRFHVNINACWEGKALESVSRGGSDVAIATSFAMEEQEQDPSLHRISLGSSTYVVVAAKNHPAVSEEKNGTLTSQSLYAYAFACPDVSPFCGIKRGIGSDGWRDDKVPRSIHYRCNDFGTLLSVVRQGLALAYVPDFIAKSHDLTCVSVSDYDFCHEEHFELIYKPSMASGWLNRFVDSVKNAI</sequence>
<dbReference type="Gene3D" id="3.40.190.290">
    <property type="match status" value="1"/>
</dbReference>
<name>A0A6T9Y723_ALTMA</name>
<evidence type="ECO:0000313" key="6">
    <source>
        <dbReference type="EMBL" id="CAB9495678.1"/>
    </source>
</evidence>
<keyword evidence="3" id="KW-0238">DNA-binding</keyword>
<keyword evidence="2" id="KW-0805">Transcription regulation</keyword>
<dbReference type="SUPFAM" id="SSF53850">
    <property type="entry name" value="Periplasmic binding protein-like II"/>
    <property type="match status" value="1"/>
</dbReference>
<dbReference type="InterPro" id="IPR036390">
    <property type="entry name" value="WH_DNA-bd_sf"/>
</dbReference>
<dbReference type="InterPro" id="IPR005119">
    <property type="entry name" value="LysR_subst-bd"/>
</dbReference>
<dbReference type="PANTHER" id="PTHR30126:SF40">
    <property type="entry name" value="HTH-TYPE TRANSCRIPTIONAL REGULATOR GLTR"/>
    <property type="match status" value="1"/>
</dbReference>
<keyword evidence="4" id="KW-0804">Transcription</keyword>
<dbReference type="CDD" id="cd05466">
    <property type="entry name" value="PBP2_LTTR_substrate"/>
    <property type="match status" value="1"/>
</dbReference>
<accession>A0A6T9Y723</accession>
<dbReference type="EMBL" id="LR812090">
    <property type="protein sequence ID" value="CAB9495678.1"/>
    <property type="molecule type" value="Genomic_DNA"/>
</dbReference>
<dbReference type="InterPro" id="IPR036388">
    <property type="entry name" value="WH-like_DNA-bd_sf"/>
</dbReference>
<protein>
    <submittedName>
        <fullName evidence="6">LysR family transcriptional regulator</fullName>
    </submittedName>
</protein>
<gene>
    <name evidence="6" type="ORF">ALFOR1_70043</name>
</gene>
<dbReference type="Gene3D" id="1.10.10.10">
    <property type="entry name" value="Winged helix-like DNA-binding domain superfamily/Winged helix DNA-binding domain"/>
    <property type="match status" value="1"/>
</dbReference>
<evidence type="ECO:0000259" key="5">
    <source>
        <dbReference type="PROSITE" id="PS50931"/>
    </source>
</evidence>
<dbReference type="GO" id="GO:0000976">
    <property type="term" value="F:transcription cis-regulatory region binding"/>
    <property type="evidence" value="ECO:0007669"/>
    <property type="project" value="TreeGrafter"/>
</dbReference>
<reference evidence="6 7" key="1">
    <citation type="submission" date="2020-06" db="EMBL/GenBank/DDBJ databases">
        <authorList>
            <person name="Duchaud E."/>
        </authorList>
    </citation>
    <scope>NUCLEOTIDE SEQUENCE [LARGE SCALE GENOMIC DNA]</scope>
    <source>
        <strain evidence="6">Alteromonas fortis</strain>
    </source>
</reference>
<dbReference type="Pfam" id="PF03466">
    <property type="entry name" value="LysR_substrate"/>
    <property type="match status" value="1"/>
</dbReference>
<comment type="similarity">
    <text evidence="1">Belongs to the LysR transcriptional regulatory family.</text>
</comment>
<dbReference type="RefSeq" id="WP_179984832.1">
    <property type="nucleotide sequence ID" value="NZ_LR812090.1"/>
</dbReference>
<dbReference type="Pfam" id="PF00126">
    <property type="entry name" value="HTH_1"/>
    <property type="match status" value="1"/>
</dbReference>
<proteinExistence type="inferred from homology"/>
<dbReference type="AlphaFoldDB" id="A0A6T9Y723"/>
<evidence type="ECO:0000256" key="4">
    <source>
        <dbReference type="ARBA" id="ARBA00023163"/>
    </source>
</evidence>
<evidence type="ECO:0000256" key="1">
    <source>
        <dbReference type="ARBA" id="ARBA00009437"/>
    </source>
</evidence>
<evidence type="ECO:0000256" key="2">
    <source>
        <dbReference type="ARBA" id="ARBA00023015"/>
    </source>
</evidence>
<dbReference type="SUPFAM" id="SSF46785">
    <property type="entry name" value="Winged helix' DNA-binding domain"/>
    <property type="match status" value="1"/>
</dbReference>
<dbReference type="GO" id="GO:0003700">
    <property type="term" value="F:DNA-binding transcription factor activity"/>
    <property type="evidence" value="ECO:0007669"/>
    <property type="project" value="InterPro"/>
</dbReference>
<dbReference type="InterPro" id="IPR000847">
    <property type="entry name" value="LysR_HTH_N"/>
</dbReference>
<feature type="domain" description="HTH lysR-type" evidence="5">
    <location>
        <begin position="1"/>
        <end position="58"/>
    </location>
</feature>
<dbReference type="Proteomes" id="UP000509458">
    <property type="component" value="Chromosome"/>
</dbReference>
<organism evidence="6 7">
    <name type="scientific">Alteromonas macleodii</name>
    <name type="common">Pseudoalteromonas macleodii</name>
    <dbReference type="NCBI Taxonomy" id="28108"/>
    <lineage>
        <taxon>Bacteria</taxon>
        <taxon>Pseudomonadati</taxon>
        <taxon>Pseudomonadota</taxon>
        <taxon>Gammaproteobacteria</taxon>
        <taxon>Alteromonadales</taxon>
        <taxon>Alteromonadaceae</taxon>
        <taxon>Alteromonas/Salinimonas group</taxon>
        <taxon>Alteromonas</taxon>
    </lineage>
</organism>
<evidence type="ECO:0000313" key="7">
    <source>
        <dbReference type="Proteomes" id="UP000509458"/>
    </source>
</evidence>